<organism evidence="3 4">
    <name type="scientific">Ancylostoma caninum</name>
    <name type="common">Dog hookworm</name>
    <dbReference type="NCBI Taxonomy" id="29170"/>
    <lineage>
        <taxon>Eukaryota</taxon>
        <taxon>Metazoa</taxon>
        <taxon>Ecdysozoa</taxon>
        <taxon>Nematoda</taxon>
        <taxon>Chromadorea</taxon>
        <taxon>Rhabditida</taxon>
        <taxon>Rhabditina</taxon>
        <taxon>Rhabditomorpha</taxon>
        <taxon>Strongyloidea</taxon>
        <taxon>Ancylostomatidae</taxon>
        <taxon>Ancylostomatinae</taxon>
        <taxon>Ancylostoma</taxon>
    </lineage>
</organism>
<dbReference type="OrthoDB" id="5876269at2759"/>
<dbReference type="Gene3D" id="3.80.20.20">
    <property type="entry name" value="Receptor L-domain"/>
    <property type="match status" value="2"/>
</dbReference>
<keyword evidence="3" id="KW-0675">Receptor</keyword>
<accession>A0A368GN08</accession>
<dbReference type="PANTHER" id="PTHR21662">
    <property type="entry name" value="RECEPTOR PROTEIN-TYROSINE KINASE"/>
    <property type="match status" value="1"/>
</dbReference>
<dbReference type="EMBL" id="JOJR01000129">
    <property type="protein sequence ID" value="RCN44450.1"/>
    <property type="molecule type" value="Genomic_DNA"/>
</dbReference>
<dbReference type="InterPro" id="IPR000494">
    <property type="entry name" value="Rcpt_L-dom"/>
</dbReference>
<evidence type="ECO:0000313" key="3">
    <source>
        <dbReference type="EMBL" id="RCN44450.1"/>
    </source>
</evidence>
<feature type="domain" description="Receptor L-domain" evidence="2">
    <location>
        <begin position="195"/>
        <end position="300"/>
    </location>
</feature>
<dbReference type="InterPro" id="IPR036941">
    <property type="entry name" value="Rcpt_L-dom_sf"/>
</dbReference>
<reference evidence="3 4" key="1">
    <citation type="submission" date="2014-10" db="EMBL/GenBank/DDBJ databases">
        <title>Draft genome of the hookworm Ancylostoma caninum.</title>
        <authorList>
            <person name="Mitreva M."/>
        </authorList>
    </citation>
    <scope>NUCLEOTIDE SEQUENCE [LARGE SCALE GENOMIC DNA]</scope>
    <source>
        <strain evidence="3 4">Baltimore</strain>
    </source>
</reference>
<dbReference type="InterPro" id="IPR053079">
    <property type="entry name" value="SPS2_domain"/>
</dbReference>
<protein>
    <submittedName>
        <fullName evidence="3">Receptor L domain protein</fullName>
    </submittedName>
</protein>
<name>A0A368GN08_ANCCA</name>
<dbReference type="SUPFAM" id="SSF52058">
    <property type="entry name" value="L domain-like"/>
    <property type="match status" value="2"/>
</dbReference>
<comment type="caution">
    <text evidence="3">The sequence shown here is derived from an EMBL/GenBank/DDBJ whole genome shotgun (WGS) entry which is preliminary data.</text>
</comment>
<keyword evidence="1" id="KW-0732">Signal</keyword>
<sequence length="349" mass="38988">MTMNFVAECIIGLLLENFLVYAQSSGGKICEFGDDIVVNSTTISLFPTGAEDYCYRVVASIRIDETSDVTHEQLHDAFGRLENLEGTLEVVNTVFTNLSFFSSLFFIFGVHDGGFGYDLIIMNNSKLETMAGGALLTTSAVYIRIENNPLLDPNCTHVLERYDYNRRIRGNRFNCGCELDGIPLTNTTINDVEDNCAAIFGALYIFGLYTPAAEILMRKFGNARVAYGEIAVVDTDFEDLEFLSNIERIDIPYSRTGTNNLERFIRIEKNGNLQRLSWPKLKSVKSASMQIAANPRLCVTIPELNGILEEGTIHNLEAKKYILPKAPIMCAESAIRPHWLLSQPAVKHL</sequence>
<evidence type="ECO:0000313" key="4">
    <source>
        <dbReference type="Proteomes" id="UP000252519"/>
    </source>
</evidence>
<dbReference type="Pfam" id="PF01030">
    <property type="entry name" value="Recep_L_domain"/>
    <property type="match status" value="2"/>
</dbReference>
<keyword evidence="4" id="KW-1185">Reference proteome</keyword>
<feature type="chain" id="PRO_5016984083" evidence="1">
    <location>
        <begin position="23"/>
        <end position="349"/>
    </location>
</feature>
<evidence type="ECO:0000256" key="1">
    <source>
        <dbReference type="SAM" id="SignalP"/>
    </source>
</evidence>
<dbReference type="PANTHER" id="PTHR21662:SF59">
    <property type="entry name" value="RECEPTOR PROTEIN-TYROSINE KINASE"/>
    <property type="match status" value="1"/>
</dbReference>
<dbReference type="STRING" id="29170.A0A368GN08"/>
<feature type="signal peptide" evidence="1">
    <location>
        <begin position="1"/>
        <end position="22"/>
    </location>
</feature>
<feature type="domain" description="Receptor L-domain" evidence="2">
    <location>
        <begin position="54"/>
        <end position="157"/>
    </location>
</feature>
<dbReference type="Proteomes" id="UP000252519">
    <property type="component" value="Unassembled WGS sequence"/>
</dbReference>
<evidence type="ECO:0000259" key="2">
    <source>
        <dbReference type="Pfam" id="PF01030"/>
    </source>
</evidence>
<dbReference type="AlphaFoldDB" id="A0A368GN08"/>
<proteinExistence type="predicted"/>
<gene>
    <name evidence="3" type="ORF">ANCCAN_09587</name>
</gene>